<gene>
    <name evidence="1" type="ORF">MRATA1EN22A_LOCUS14625</name>
</gene>
<dbReference type="EMBL" id="OX596109">
    <property type="protein sequence ID" value="CAN0268186.1"/>
    <property type="molecule type" value="Genomic_DNA"/>
</dbReference>
<accession>A0AC59Z6E4</accession>
<name>A0AC59Z6E4_RANTA</name>
<organism evidence="1 2">
    <name type="scientific">Rangifer tarandus platyrhynchus</name>
    <name type="common">Svalbard reindeer</name>
    <dbReference type="NCBI Taxonomy" id="3082113"/>
    <lineage>
        <taxon>Eukaryota</taxon>
        <taxon>Metazoa</taxon>
        <taxon>Chordata</taxon>
        <taxon>Craniata</taxon>
        <taxon>Vertebrata</taxon>
        <taxon>Euteleostomi</taxon>
        <taxon>Mammalia</taxon>
        <taxon>Eutheria</taxon>
        <taxon>Laurasiatheria</taxon>
        <taxon>Artiodactyla</taxon>
        <taxon>Ruminantia</taxon>
        <taxon>Pecora</taxon>
        <taxon>Cervidae</taxon>
        <taxon>Odocoileinae</taxon>
        <taxon>Rangifer</taxon>
    </lineage>
</organism>
<reference evidence="1" key="1">
    <citation type="submission" date="2023-05" db="EMBL/GenBank/DDBJ databases">
        <authorList>
            <consortium name="ELIXIR-Norway"/>
        </authorList>
    </citation>
    <scope>NUCLEOTIDE SEQUENCE</scope>
</reference>
<evidence type="ECO:0000313" key="1">
    <source>
        <dbReference type="EMBL" id="CAN0268186.1"/>
    </source>
</evidence>
<dbReference type="Proteomes" id="UP001162501">
    <property type="component" value="Chromosome 25"/>
</dbReference>
<sequence length="100" mass="10500">MEGAESQTLRGERPCSLAGRPTSPPPAEDWLLPRPAVPSALTRPPASWAPFCREAPQDLESPALGQLGSSLPAFTPRASGSPRRSGQSAARRGSHLSSQT</sequence>
<proteinExistence type="predicted"/>
<evidence type="ECO:0000313" key="2">
    <source>
        <dbReference type="Proteomes" id="UP001162501"/>
    </source>
</evidence>
<protein>
    <submittedName>
        <fullName evidence="1">Uncharacterized protein</fullName>
    </submittedName>
</protein>
<reference evidence="1" key="2">
    <citation type="submission" date="2025-03" db="EMBL/GenBank/DDBJ databases">
        <authorList>
            <consortium name="ELIXIR-Norway"/>
            <consortium name="Elixir Norway"/>
        </authorList>
    </citation>
    <scope>NUCLEOTIDE SEQUENCE</scope>
</reference>